<dbReference type="EMBL" id="BPLQ01008198">
    <property type="protein sequence ID" value="GIY35750.1"/>
    <property type="molecule type" value="Genomic_DNA"/>
</dbReference>
<keyword evidence="2" id="KW-1185">Reference proteome</keyword>
<organism evidence="1 2">
    <name type="scientific">Caerostris darwini</name>
    <dbReference type="NCBI Taxonomy" id="1538125"/>
    <lineage>
        <taxon>Eukaryota</taxon>
        <taxon>Metazoa</taxon>
        <taxon>Ecdysozoa</taxon>
        <taxon>Arthropoda</taxon>
        <taxon>Chelicerata</taxon>
        <taxon>Arachnida</taxon>
        <taxon>Araneae</taxon>
        <taxon>Araneomorphae</taxon>
        <taxon>Entelegynae</taxon>
        <taxon>Araneoidea</taxon>
        <taxon>Araneidae</taxon>
        <taxon>Caerostris</taxon>
    </lineage>
</organism>
<gene>
    <name evidence="1" type="ORF">CDAR_27701</name>
</gene>
<protein>
    <submittedName>
        <fullName evidence="1">Uncharacterized protein</fullName>
    </submittedName>
</protein>
<dbReference type="AlphaFoldDB" id="A0AAV4STD1"/>
<evidence type="ECO:0000313" key="2">
    <source>
        <dbReference type="Proteomes" id="UP001054837"/>
    </source>
</evidence>
<sequence>MRCYLPTMTETFALKSKWADMSVRSILAFKNVSCSICAGRSVACEAGEIRGAVIRMSGRMDLSVGQFTYPSSVRLHYGKGGPSISFCAVKS</sequence>
<accession>A0AAV4STD1</accession>
<evidence type="ECO:0000313" key="1">
    <source>
        <dbReference type="EMBL" id="GIY35750.1"/>
    </source>
</evidence>
<comment type="caution">
    <text evidence="1">The sequence shown here is derived from an EMBL/GenBank/DDBJ whole genome shotgun (WGS) entry which is preliminary data.</text>
</comment>
<name>A0AAV4STD1_9ARAC</name>
<proteinExistence type="predicted"/>
<reference evidence="1 2" key="1">
    <citation type="submission" date="2021-06" db="EMBL/GenBank/DDBJ databases">
        <title>Caerostris darwini draft genome.</title>
        <authorList>
            <person name="Kono N."/>
            <person name="Arakawa K."/>
        </authorList>
    </citation>
    <scope>NUCLEOTIDE SEQUENCE [LARGE SCALE GENOMIC DNA]</scope>
</reference>
<dbReference type="Proteomes" id="UP001054837">
    <property type="component" value="Unassembled WGS sequence"/>
</dbReference>